<gene>
    <name evidence="9" type="ORF">O3G_MSEX009992</name>
</gene>
<name>A0A922CST4_MANSE</name>
<accession>A0A922CST4</accession>
<dbReference type="Pfam" id="PF08168">
    <property type="entry name" value="NOL11_N"/>
    <property type="match status" value="1"/>
</dbReference>
<keyword evidence="5" id="KW-0804">Transcription</keyword>
<feature type="domain" description="Nucleolar protein 11 N-terminal" evidence="7">
    <location>
        <begin position="1"/>
        <end position="320"/>
    </location>
</feature>
<keyword evidence="6" id="KW-0539">Nucleus</keyword>
<evidence type="ECO:0000256" key="4">
    <source>
        <dbReference type="ARBA" id="ARBA00023159"/>
    </source>
</evidence>
<dbReference type="GO" id="GO:0003723">
    <property type="term" value="F:RNA binding"/>
    <property type="evidence" value="ECO:0007669"/>
    <property type="project" value="TreeGrafter"/>
</dbReference>
<reference evidence="9" key="2">
    <citation type="submission" date="2020-12" db="EMBL/GenBank/DDBJ databases">
        <authorList>
            <person name="Kanost M."/>
        </authorList>
    </citation>
    <scope>NUCLEOTIDE SEQUENCE</scope>
</reference>
<evidence type="ECO:0008006" key="11">
    <source>
        <dbReference type="Google" id="ProtNLM"/>
    </source>
</evidence>
<reference evidence="9" key="1">
    <citation type="journal article" date="2016" name="Insect Biochem. Mol. Biol.">
        <title>Multifaceted biological insights from a draft genome sequence of the tobacco hornworm moth, Manduca sexta.</title>
        <authorList>
            <person name="Kanost M.R."/>
            <person name="Arrese E.L."/>
            <person name="Cao X."/>
            <person name="Chen Y.R."/>
            <person name="Chellapilla S."/>
            <person name="Goldsmith M.R."/>
            <person name="Grosse-Wilde E."/>
            <person name="Heckel D.G."/>
            <person name="Herndon N."/>
            <person name="Jiang H."/>
            <person name="Papanicolaou A."/>
            <person name="Qu J."/>
            <person name="Soulages J.L."/>
            <person name="Vogel H."/>
            <person name="Walters J."/>
            <person name="Waterhouse R.M."/>
            <person name="Ahn S.J."/>
            <person name="Almeida F.C."/>
            <person name="An C."/>
            <person name="Aqrawi P."/>
            <person name="Bretschneider A."/>
            <person name="Bryant W.B."/>
            <person name="Bucks S."/>
            <person name="Chao H."/>
            <person name="Chevignon G."/>
            <person name="Christen J.M."/>
            <person name="Clarke D.F."/>
            <person name="Dittmer N.T."/>
            <person name="Ferguson L.C.F."/>
            <person name="Garavelou S."/>
            <person name="Gordon K.H.J."/>
            <person name="Gunaratna R.T."/>
            <person name="Han Y."/>
            <person name="Hauser F."/>
            <person name="He Y."/>
            <person name="Heidel-Fischer H."/>
            <person name="Hirsh A."/>
            <person name="Hu Y."/>
            <person name="Jiang H."/>
            <person name="Kalra D."/>
            <person name="Klinner C."/>
            <person name="Konig C."/>
            <person name="Kovar C."/>
            <person name="Kroll A.R."/>
            <person name="Kuwar S.S."/>
            <person name="Lee S.L."/>
            <person name="Lehman R."/>
            <person name="Li K."/>
            <person name="Li Z."/>
            <person name="Liang H."/>
            <person name="Lovelace S."/>
            <person name="Lu Z."/>
            <person name="Mansfield J.H."/>
            <person name="McCulloch K.J."/>
            <person name="Mathew T."/>
            <person name="Morton B."/>
            <person name="Muzny D.M."/>
            <person name="Neunemann D."/>
            <person name="Ongeri F."/>
            <person name="Pauchet Y."/>
            <person name="Pu L.L."/>
            <person name="Pyrousis I."/>
            <person name="Rao X.J."/>
            <person name="Redding A."/>
            <person name="Roesel C."/>
            <person name="Sanchez-Gracia A."/>
            <person name="Schaack S."/>
            <person name="Shukla A."/>
            <person name="Tetreau G."/>
            <person name="Wang Y."/>
            <person name="Xiong G.H."/>
            <person name="Traut W."/>
            <person name="Walsh T.K."/>
            <person name="Worley K.C."/>
            <person name="Wu D."/>
            <person name="Wu W."/>
            <person name="Wu Y.Q."/>
            <person name="Zhang X."/>
            <person name="Zou Z."/>
            <person name="Zucker H."/>
            <person name="Briscoe A.D."/>
            <person name="Burmester T."/>
            <person name="Clem R.J."/>
            <person name="Feyereisen R."/>
            <person name="Grimmelikhuijzen C.J.P."/>
            <person name="Hamodrakas S.J."/>
            <person name="Hansson B.S."/>
            <person name="Huguet E."/>
            <person name="Jermiin L.S."/>
            <person name="Lan Q."/>
            <person name="Lehman H.K."/>
            <person name="Lorenzen M."/>
            <person name="Merzendorfer H."/>
            <person name="Michalopoulos I."/>
            <person name="Morton D.B."/>
            <person name="Muthukrishnan S."/>
            <person name="Oakeshott J.G."/>
            <person name="Palmer W."/>
            <person name="Park Y."/>
            <person name="Passarelli A.L."/>
            <person name="Rozas J."/>
            <person name="Schwartz L.M."/>
            <person name="Smith W."/>
            <person name="Southgate A."/>
            <person name="Vilcinskas A."/>
            <person name="Vogt R."/>
            <person name="Wang P."/>
            <person name="Werren J."/>
            <person name="Yu X.Q."/>
            <person name="Zhou J.J."/>
            <person name="Brown S.J."/>
            <person name="Scherer S.E."/>
            <person name="Richards S."/>
            <person name="Blissard G.W."/>
        </authorList>
    </citation>
    <scope>NUCLEOTIDE SEQUENCE</scope>
</reference>
<dbReference type="PANTHER" id="PTHR15633:SF2">
    <property type="entry name" value="NUCLEOLAR PROTEIN 11"/>
    <property type="match status" value="1"/>
</dbReference>
<dbReference type="GO" id="GO:0005730">
    <property type="term" value="C:nucleolus"/>
    <property type="evidence" value="ECO:0007669"/>
    <property type="project" value="UniProtKB-SubCell"/>
</dbReference>
<keyword evidence="4" id="KW-0010">Activator</keyword>
<evidence type="ECO:0000256" key="5">
    <source>
        <dbReference type="ARBA" id="ARBA00023163"/>
    </source>
</evidence>
<proteinExistence type="predicted"/>
<comment type="subcellular location">
    <subcellularLocation>
        <location evidence="1">Nucleus</location>
        <location evidence="1">Nucleolus</location>
    </subcellularLocation>
</comment>
<dbReference type="GO" id="GO:0030490">
    <property type="term" value="P:maturation of SSU-rRNA"/>
    <property type="evidence" value="ECO:0007669"/>
    <property type="project" value="InterPro"/>
</dbReference>
<organism evidence="9 10">
    <name type="scientific">Manduca sexta</name>
    <name type="common">Tobacco hawkmoth</name>
    <name type="synonym">Tobacco hornworm</name>
    <dbReference type="NCBI Taxonomy" id="7130"/>
    <lineage>
        <taxon>Eukaryota</taxon>
        <taxon>Metazoa</taxon>
        <taxon>Ecdysozoa</taxon>
        <taxon>Arthropoda</taxon>
        <taxon>Hexapoda</taxon>
        <taxon>Insecta</taxon>
        <taxon>Pterygota</taxon>
        <taxon>Neoptera</taxon>
        <taxon>Endopterygota</taxon>
        <taxon>Lepidoptera</taxon>
        <taxon>Glossata</taxon>
        <taxon>Ditrysia</taxon>
        <taxon>Bombycoidea</taxon>
        <taxon>Sphingidae</taxon>
        <taxon>Sphinginae</taxon>
        <taxon>Sphingini</taxon>
        <taxon>Manduca</taxon>
    </lineage>
</organism>
<dbReference type="InterPro" id="IPR042859">
    <property type="entry name" value="NOL11"/>
</dbReference>
<evidence type="ECO:0000256" key="1">
    <source>
        <dbReference type="ARBA" id="ARBA00004604"/>
    </source>
</evidence>
<comment type="caution">
    <text evidence="9">The sequence shown here is derived from an EMBL/GenBank/DDBJ whole genome shotgun (WGS) entry which is preliminary data.</text>
</comment>
<evidence type="ECO:0000256" key="3">
    <source>
        <dbReference type="ARBA" id="ARBA00023015"/>
    </source>
</evidence>
<dbReference type="InterPro" id="IPR012584">
    <property type="entry name" value="NOL11_N"/>
</dbReference>
<evidence type="ECO:0000256" key="2">
    <source>
        <dbReference type="ARBA" id="ARBA00022552"/>
    </source>
</evidence>
<dbReference type="Proteomes" id="UP000791440">
    <property type="component" value="Unassembled WGS sequence"/>
</dbReference>
<protein>
    <recommendedName>
        <fullName evidence="11">Nucleolar protein 11</fullName>
    </recommendedName>
</protein>
<evidence type="ECO:0000313" key="10">
    <source>
        <dbReference type="Proteomes" id="UP000791440"/>
    </source>
</evidence>
<evidence type="ECO:0000256" key="6">
    <source>
        <dbReference type="ARBA" id="ARBA00023242"/>
    </source>
</evidence>
<dbReference type="PANTHER" id="PTHR15633">
    <property type="entry name" value="NUCLEOLAR PROTEIN 11"/>
    <property type="match status" value="1"/>
</dbReference>
<keyword evidence="10" id="KW-1185">Reference proteome</keyword>
<keyword evidence="3" id="KW-0805">Transcription regulation</keyword>
<dbReference type="InterPro" id="IPR048897">
    <property type="entry name" value="Nol11_C"/>
</dbReference>
<dbReference type="AlphaFoldDB" id="A0A922CST4"/>
<sequence length="577" mass="66002">MAKFHNYYVLCPLIDQKSFLGVSTDKDEDCVIVTLGRNVVNKYRLSDQKQIAGWTSKIHITSAVIYDAEPDNYVGVFNNNFIKTWKEDATNLDKVKKIKFPLNILKLIPRDNQSPLVIFSNGNCSSLSYAIENRKTYEGKPLVKETETVVDVASYTHNNENYICYIVKNNKDAYEIVSCPVKEELGDLERAKLNKIKITRDDVYVVGKLICVERCSVYVLWNDSKMTVYNLIQKTWNTVGNVPWISTQSSVSLAWLGKSHLILFGSNMDQDGAIIVAYNITLGVGSCRYPMKMYTEEAKLYCLNSRIILETSNHIGVLPYILETKRNLSNLMGSHEVTSDEVTEIADWGTPTTPQFHVDEKLKDLIKFGLSERNMCAQIIPPLLEKDNFQSVIPAMRNFTDIPESVLVAVLKYAIKLVNPNNVDVADFEKFSEFCKENNEAEKKKIQFLSDVLLITFSDSLIIRHLRNGLNLDDSLFLLSYITYLIVTPNIDFQIDYESKLYDWCILLMDAFYQQYLMTKDEKVKHVLQNVLDVTSNLIEQLENISGVMAQLNKLLSGKLIQNNEERSSYVIELMEI</sequence>
<dbReference type="EMBL" id="JH668526">
    <property type="protein sequence ID" value="KAG6456831.1"/>
    <property type="molecule type" value="Genomic_DNA"/>
</dbReference>
<evidence type="ECO:0000313" key="9">
    <source>
        <dbReference type="EMBL" id="KAG6456831.1"/>
    </source>
</evidence>
<evidence type="ECO:0000259" key="8">
    <source>
        <dbReference type="Pfam" id="PF20998"/>
    </source>
</evidence>
<evidence type="ECO:0000259" key="7">
    <source>
        <dbReference type="Pfam" id="PF08168"/>
    </source>
</evidence>
<keyword evidence="2" id="KW-0698">rRNA processing</keyword>
<feature type="domain" description="Nucleolar protein 11 C-terminal" evidence="8">
    <location>
        <begin position="357"/>
        <end position="576"/>
    </location>
</feature>
<dbReference type="Pfam" id="PF20998">
    <property type="entry name" value="Nol11_C"/>
    <property type="match status" value="1"/>
</dbReference>